<sequence length="83" mass="9099">MPGNFYRAGVAVDPESPELIYAQVARILRDRVQDGTYTNRLPGELDLATELGVSRPSLRRGVAILVDEGVLVVVRGKGMYVNK</sequence>
<dbReference type="GO" id="GO:0003677">
    <property type="term" value="F:DNA binding"/>
    <property type="evidence" value="ECO:0007669"/>
    <property type="project" value="UniProtKB-KW"/>
</dbReference>
<evidence type="ECO:0000313" key="6">
    <source>
        <dbReference type="Proteomes" id="UP000614996"/>
    </source>
</evidence>
<gene>
    <name evidence="5" type="ORF">NUM_13470</name>
</gene>
<dbReference type="InterPro" id="IPR050679">
    <property type="entry name" value="Bact_HTH_transcr_reg"/>
</dbReference>
<dbReference type="Pfam" id="PF00392">
    <property type="entry name" value="GntR"/>
    <property type="match status" value="1"/>
</dbReference>
<dbReference type="GO" id="GO:0045892">
    <property type="term" value="P:negative regulation of DNA-templated transcription"/>
    <property type="evidence" value="ECO:0007669"/>
    <property type="project" value="TreeGrafter"/>
</dbReference>
<dbReference type="InterPro" id="IPR000524">
    <property type="entry name" value="Tscrpt_reg_HTH_GntR"/>
</dbReference>
<keyword evidence="2" id="KW-0238">DNA-binding</keyword>
<dbReference type="InterPro" id="IPR036390">
    <property type="entry name" value="WH_DNA-bd_sf"/>
</dbReference>
<reference evidence="6" key="1">
    <citation type="journal article" date="2021" name="Int. J. Syst. Evol. Microbiol.">
        <title>Actinocatenispora comari sp. nov., an endophytic actinomycete isolated from aerial parts of Comarum salesowianum.</title>
        <authorList>
            <person name="Oyunbileg N."/>
            <person name="Iizaka Y."/>
            <person name="Hamada M."/>
            <person name="Davaapurev B.O."/>
            <person name="Fukumoto A."/>
            <person name="Tsetseg B."/>
            <person name="Kato F."/>
            <person name="Tamura T."/>
            <person name="Batkhuu J."/>
            <person name="Anzai Y."/>
        </authorList>
    </citation>
    <scope>NUCLEOTIDE SEQUENCE [LARGE SCALE GENOMIC DNA]</scope>
    <source>
        <strain evidence="6">NUM-2625</strain>
    </source>
</reference>
<keyword evidence="6" id="KW-1185">Reference proteome</keyword>
<name>A0A8J4EJP8_9ACTN</name>
<dbReference type="CDD" id="cd07377">
    <property type="entry name" value="WHTH_GntR"/>
    <property type="match status" value="1"/>
</dbReference>
<protein>
    <recommendedName>
        <fullName evidence="4">HTH gntR-type domain-containing protein</fullName>
    </recommendedName>
</protein>
<evidence type="ECO:0000313" key="5">
    <source>
        <dbReference type="EMBL" id="GIL26093.1"/>
    </source>
</evidence>
<evidence type="ECO:0000256" key="3">
    <source>
        <dbReference type="ARBA" id="ARBA00023163"/>
    </source>
</evidence>
<dbReference type="Proteomes" id="UP000614996">
    <property type="component" value="Unassembled WGS sequence"/>
</dbReference>
<keyword evidence="3" id="KW-0804">Transcription</keyword>
<dbReference type="AlphaFoldDB" id="A0A8J4EJP8"/>
<evidence type="ECO:0000256" key="2">
    <source>
        <dbReference type="ARBA" id="ARBA00023125"/>
    </source>
</evidence>
<dbReference type="EMBL" id="BOPO01000018">
    <property type="protein sequence ID" value="GIL26093.1"/>
    <property type="molecule type" value="Genomic_DNA"/>
</dbReference>
<organism evidence="5 6">
    <name type="scientific">Actinocatenispora comari</name>
    <dbReference type="NCBI Taxonomy" id="2807577"/>
    <lineage>
        <taxon>Bacteria</taxon>
        <taxon>Bacillati</taxon>
        <taxon>Actinomycetota</taxon>
        <taxon>Actinomycetes</taxon>
        <taxon>Micromonosporales</taxon>
        <taxon>Micromonosporaceae</taxon>
        <taxon>Actinocatenispora</taxon>
    </lineage>
</organism>
<dbReference type="SUPFAM" id="SSF46785">
    <property type="entry name" value="Winged helix' DNA-binding domain"/>
    <property type="match status" value="1"/>
</dbReference>
<proteinExistence type="predicted"/>
<dbReference type="InterPro" id="IPR036388">
    <property type="entry name" value="WH-like_DNA-bd_sf"/>
</dbReference>
<dbReference type="PROSITE" id="PS50949">
    <property type="entry name" value="HTH_GNTR"/>
    <property type="match status" value="1"/>
</dbReference>
<dbReference type="Gene3D" id="1.10.10.10">
    <property type="entry name" value="Winged helix-like DNA-binding domain superfamily/Winged helix DNA-binding domain"/>
    <property type="match status" value="1"/>
</dbReference>
<evidence type="ECO:0000259" key="4">
    <source>
        <dbReference type="PROSITE" id="PS50949"/>
    </source>
</evidence>
<dbReference type="PRINTS" id="PR00035">
    <property type="entry name" value="HTHGNTR"/>
</dbReference>
<dbReference type="GO" id="GO:0003700">
    <property type="term" value="F:DNA-binding transcription factor activity"/>
    <property type="evidence" value="ECO:0007669"/>
    <property type="project" value="InterPro"/>
</dbReference>
<comment type="caution">
    <text evidence="5">The sequence shown here is derived from an EMBL/GenBank/DDBJ whole genome shotgun (WGS) entry which is preliminary data.</text>
</comment>
<dbReference type="PANTHER" id="PTHR44846">
    <property type="entry name" value="MANNOSYL-D-GLYCERATE TRANSPORT/METABOLISM SYSTEM REPRESSOR MNGR-RELATED"/>
    <property type="match status" value="1"/>
</dbReference>
<dbReference type="SMART" id="SM00345">
    <property type="entry name" value="HTH_GNTR"/>
    <property type="match status" value="1"/>
</dbReference>
<keyword evidence="1" id="KW-0805">Transcription regulation</keyword>
<dbReference type="PANTHER" id="PTHR44846:SF17">
    <property type="entry name" value="GNTR-FAMILY TRANSCRIPTIONAL REGULATOR"/>
    <property type="match status" value="1"/>
</dbReference>
<accession>A0A8J4EJP8</accession>
<evidence type="ECO:0000256" key="1">
    <source>
        <dbReference type="ARBA" id="ARBA00023015"/>
    </source>
</evidence>
<feature type="domain" description="HTH gntR-type" evidence="4">
    <location>
        <begin position="18"/>
        <end position="83"/>
    </location>
</feature>